<dbReference type="PANTHER" id="PTHR34216">
    <property type="match status" value="1"/>
</dbReference>
<dbReference type="AlphaFoldDB" id="E6WVY1"/>
<evidence type="ECO:0000313" key="4">
    <source>
        <dbReference type="EMBL" id="ADV28404.1"/>
    </source>
</evidence>
<feature type="chain" id="PRO_5003214597" evidence="2">
    <location>
        <begin position="22"/>
        <end position="274"/>
    </location>
</feature>
<dbReference type="Pfam" id="PF01522">
    <property type="entry name" value="Polysacc_deac_1"/>
    <property type="match status" value="1"/>
</dbReference>
<dbReference type="EMBL" id="CP002446">
    <property type="protein sequence ID" value="ADV28404.1"/>
    <property type="molecule type" value="Genomic_DNA"/>
</dbReference>
<dbReference type="OrthoDB" id="9784220at2"/>
<dbReference type="InterPro" id="IPR002509">
    <property type="entry name" value="NODB_dom"/>
</dbReference>
<sequence length="274" mass="29962">MHASRICLALCLASLALPLAAKQKFTWPEGRKAAVSLAYDDALDSQLDNAVPALQKHGLKGTFYIVPARESVRTRMEEWRAVARMGHELGNHSIIHPCSAHGPGREFVPPHQDLDRLSVAQMKEQVEVADVFLQALDGYTGPRTYTAPCGDRNASDGDYIKAVADRFAGIKMVGGDVVPDMHALDPAAVPAAVPTEVTGKQLIALVEQAGRKGTMVGFTFHGVGGDYLSVSKEAHEELLAFLAANRDKYWTTTFLEQMQWVRKQQEVQGNKKGR</sequence>
<dbReference type="Proteomes" id="UP000008632">
    <property type="component" value="Chromosome"/>
</dbReference>
<dbReference type="SUPFAM" id="SSF88713">
    <property type="entry name" value="Glycoside hydrolase/deacetylase"/>
    <property type="match status" value="1"/>
</dbReference>
<evidence type="ECO:0000256" key="1">
    <source>
        <dbReference type="ARBA" id="ARBA00022729"/>
    </source>
</evidence>
<dbReference type="GO" id="GO:0016810">
    <property type="term" value="F:hydrolase activity, acting on carbon-nitrogen (but not peptide) bonds"/>
    <property type="evidence" value="ECO:0007669"/>
    <property type="project" value="InterPro"/>
</dbReference>
<feature type="signal peptide" evidence="2">
    <location>
        <begin position="1"/>
        <end position="21"/>
    </location>
</feature>
<dbReference type="InterPro" id="IPR051398">
    <property type="entry name" value="Polysacch_Deacetylase"/>
</dbReference>
<feature type="domain" description="NodB homology" evidence="3">
    <location>
        <begin position="31"/>
        <end position="155"/>
    </location>
</feature>
<evidence type="ECO:0000256" key="2">
    <source>
        <dbReference type="SAM" id="SignalP"/>
    </source>
</evidence>
<dbReference type="RefSeq" id="WP_013536230.1">
    <property type="nucleotide sequence ID" value="NC_014924.1"/>
</dbReference>
<evidence type="ECO:0000313" key="5">
    <source>
        <dbReference type="Proteomes" id="UP000008632"/>
    </source>
</evidence>
<dbReference type="CDD" id="cd10967">
    <property type="entry name" value="CE4_GLA_like_6s"/>
    <property type="match status" value="1"/>
</dbReference>
<dbReference type="PANTHER" id="PTHR34216:SF11">
    <property type="entry name" value="CHITOOLIGOSACCHARIDE DEACETYLASE"/>
    <property type="match status" value="1"/>
</dbReference>
<organism evidence="4 5">
    <name type="scientific">Pseudoxanthomonas suwonensis (strain 11-1)</name>
    <dbReference type="NCBI Taxonomy" id="743721"/>
    <lineage>
        <taxon>Bacteria</taxon>
        <taxon>Pseudomonadati</taxon>
        <taxon>Pseudomonadota</taxon>
        <taxon>Gammaproteobacteria</taxon>
        <taxon>Lysobacterales</taxon>
        <taxon>Lysobacteraceae</taxon>
        <taxon>Pseudoxanthomonas</taxon>
    </lineage>
</organism>
<dbReference type="HOGENOM" id="CLU_1025623_0_0_6"/>
<dbReference type="eggNOG" id="COG0726">
    <property type="taxonomic scope" value="Bacteria"/>
</dbReference>
<name>E6WVY1_PSEUU</name>
<dbReference type="KEGG" id="psu:Psesu_2572"/>
<evidence type="ECO:0000259" key="3">
    <source>
        <dbReference type="Pfam" id="PF01522"/>
    </source>
</evidence>
<dbReference type="GO" id="GO:0005975">
    <property type="term" value="P:carbohydrate metabolic process"/>
    <property type="evidence" value="ECO:0007669"/>
    <property type="project" value="InterPro"/>
</dbReference>
<protein>
    <submittedName>
        <fullName evidence="4">Polysaccharide deacetylase</fullName>
    </submittedName>
</protein>
<dbReference type="Gene3D" id="3.20.20.370">
    <property type="entry name" value="Glycoside hydrolase/deacetylase"/>
    <property type="match status" value="1"/>
</dbReference>
<dbReference type="InterPro" id="IPR011330">
    <property type="entry name" value="Glyco_hydro/deAcase_b/a-brl"/>
</dbReference>
<reference evidence="4 5" key="1">
    <citation type="submission" date="2011-01" db="EMBL/GenBank/DDBJ databases">
        <title>Complete sequence of Pseudoxanthomonas suwonensis 11-1.</title>
        <authorList>
            <consortium name="US DOE Joint Genome Institute"/>
            <person name="Lucas S."/>
            <person name="Copeland A."/>
            <person name="Lapidus A."/>
            <person name="Cheng J.-F."/>
            <person name="Goodwin L."/>
            <person name="Pitluck S."/>
            <person name="Teshima H."/>
            <person name="Detter J.C."/>
            <person name="Han C."/>
            <person name="Tapia R."/>
            <person name="Land M."/>
            <person name="Hauser L."/>
            <person name="Kyrpides N."/>
            <person name="Ivanova N."/>
            <person name="Ovchinnikova G."/>
            <person name="Siebers A.K."/>
            <person name="Allgaier M."/>
            <person name="Thelen M.P."/>
            <person name="Hugenholtz P."/>
            <person name="Gladden J."/>
            <person name="Woyke T."/>
        </authorList>
    </citation>
    <scope>NUCLEOTIDE SEQUENCE [LARGE SCALE GENOMIC DNA]</scope>
    <source>
        <strain evidence="5">11-1</strain>
    </source>
</reference>
<gene>
    <name evidence="4" type="ordered locus">Psesu_2572</name>
</gene>
<proteinExistence type="predicted"/>
<accession>E6WVY1</accession>
<keyword evidence="5" id="KW-1185">Reference proteome</keyword>
<keyword evidence="1 2" id="KW-0732">Signal</keyword>
<dbReference type="STRING" id="743721.Psesu_2572"/>